<proteinExistence type="predicted"/>
<reference evidence="2 3" key="1">
    <citation type="journal article" date="2015" name="Int. J. Syst. Evol. Microbiol.">
        <title>Tumebacillus algifaecis sp. nov., isolated from decomposing algal scum.</title>
        <authorList>
            <person name="Wu Y.F."/>
            <person name="Zhang B."/>
            <person name="Xing P."/>
            <person name="Wu Q.L."/>
            <person name="Liu S.J."/>
        </authorList>
    </citation>
    <scope>NUCLEOTIDE SEQUENCE [LARGE SCALE GENOMIC DNA]</scope>
    <source>
        <strain evidence="2 3">THMBR28</strain>
    </source>
</reference>
<dbReference type="InterPro" id="IPR056937">
    <property type="entry name" value="YqbQ/XkdQ"/>
</dbReference>
<protein>
    <recommendedName>
        <fullName evidence="1">YqbQ/XkdQ domain-containing protein</fullName>
    </recommendedName>
</protein>
<evidence type="ECO:0000313" key="3">
    <source>
        <dbReference type="Proteomes" id="UP000214688"/>
    </source>
</evidence>
<dbReference type="SUPFAM" id="SSF69279">
    <property type="entry name" value="Phage tail proteins"/>
    <property type="match status" value="1"/>
</dbReference>
<dbReference type="EMBL" id="CP022657">
    <property type="protein sequence ID" value="ASS74077.1"/>
    <property type="molecule type" value="Genomic_DNA"/>
</dbReference>
<feature type="domain" description="YqbQ/XkdQ" evidence="1">
    <location>
        <begin position="36"/>
        <end position="338"/>
    </location>
</feature>
<dbReference type="KEGG" id="tab:CIG75_03140"/>
<dbReference type="RefSeq" id="WP_094235336.1">
    <property type="nucleotide sequence ID" value="NZ_CP022657.1"/>
</dbReference>
<evidence type="ECO:0000259" key="1">
    <source>
        <dbReference type="Pfam" id="PF24032"/>
    </source>
</evidence>
<dbReference type="OrthoDB" id="1698671at2"/>
<dbReference type="Proteomes" id="UP000214688">
    <property type="component" value="Chromosome"/>
</dbReference>
<dbReference type="Pfam" id="PF24032">
    <property type="entry name" value="YQBQ"/>
    <property type="match status" value="1"/>
</dbReference>
<organism evidence="2 3">
    <name type="scientific">Tumebacillus algifaecis</name>
    <dbReference type="NCBI Taxonomy" id="1214604"/>
    <lineage>
        <taxon>Bacteria</taxon>
        <taxon>Bacillati</taxon>
        <taxon>Bacillota</taxon>
        <taxon>Bacilli</taxon>
        <taxon>Bacillales</taxon>
        <taxon>Alicyclobacillaceae</taxon>
        <taxon>Tumebacillus</taxon>
    </lineage>
</organism>
<keyword evidence="3" id="KW-1185">Reference proteome</keyword>
<dbReference type="AlphaFoldDB" id="A0A223CY40"/>
<accession>A0A223CY40</accession>
<name>A0A223CY40_9BACL</name>
<evidence type="ECO:0000313" key="2">
    <source>
        <dbReference type="EMBL" id="ASS74077.1"/>
    </source>
</evidence>
<gene>
    <name evidence="2" type="ORF">CIG75_03140</name>
</gene>
<sequence>MPIIKLEERKLFGYTLLAYNEKGVKVELNPLVQSFTWSGDLDQSAMQLEVTLSPHDEMKTLVKPGDRLVLYVFQTDTGNTIQLFSGMVIDQQLQGGFAGSTRLVAHDLMYFLLKNSDDFVFRNMKASDIIKSLCGQFGVVCGVIDDSVHRIPSLVCRNHTLYDTIVKALQITRDATGDKFFLRADASGIILRKKPKDPSMWLFQGGDTLLSANFSESIANLRNHVKVVGHAANEETSPMLAEVKDDASIKRFGRLQEVHTAEETGKDKASALSVAQTVLKKLNKPERTARIQAVAVHGLYPGDPVQVYERFTGLSGVYYVKNIRTTVSSGSATVDLDLVFDEA</sequence>